<organism evidence="6 7">
    <name type="scientific">Dendrobium nobile</name>
    <name type="common">Orchid</name>
    <dbReference type="NCBI Taxonomy" id="94219"/>
    <lineage>
        <taxon>Eukaryota</taxon>
        <taxon>Viridiplantae</taxon>
        <taxon>Streptophyta</taxon>
        <taxon>Embryophyta</taxon>
        <taxon>Tracheophyta</taxon>
        <taxon>Spermatophyta</taxon>
        <taxon>Magnoliopsida</taxon>
        <taxon>Liliopsida</taxon>
        <taxon>Asparagales</taxon>
        <taxon>Orchidaceae</taxon>
        <taxon>Epidendroideae</taxon>
        <taxon>Malaxideae</taxon>
        <taxon>Dendrobiinae</taxon>
        <taxon>Dendrobium</taxon>
    </lineage>
</organism>
<sequence length="1742" mass="191422">MLSVGRSNEGRRRSALGLEGRGGEKKSEMEVNELEEGEAYSGQEDDIDPDALSYIDEKLQHVLGHFQKEFEGGVSAENLGAKFGGYGSFLPAYQRSPPILLSQPKSPAKVPGQGMLSSPYYLQPEVSCQNASVLANASLPKANNASAVQPTERCGKRDSCIGSCSIEGITQHESTRQSTESRDPKLLKVRIKVGPEIVSTRNKPEIYSKLGLDVSPSLSPEDSPVGIRELSPELPVTLCESLSTVLQIMTCFPVPGDYLLSPLSATPLHLIEKEDTSSKNFKRSMTHKVLPENFIASSNTNLASKGVRDLTNKEKKSREKGQQLVQALGLTCEDVITMYLKNEIGSKTSAAQNVALSAQDMSLPSNVQSVDVKEETYVGGNSTKECSKVFDIQNEPNNIPMMEGVHALDLIKDNHLELNNSMGMDDNSDKEIIPSKGNAYSKTHFTDKVFEEKNDKFDICRKSKSKSQKNPDKKRGDSDKYRMRKDCSVFCEDHVRVQADQKTCSKEKNVFKMVQPKDQTFENEKIIKQSQNIGTLFGVPEKEKESTVLPVAPKGIKKTSHLKGAHLETKSKISKSQKKLNKGRNTESQSELFMSAHAQQVENVRHVLGSSRSAEKSREKSEVSKVESLLNTGPTNDVPAPMNDAVPNNNSVSAINALVFIEDNWVCCDICQQWRLLPYGINPESLPKKWQCSMQFWLPGLNNCNVSQDETTKTFHELFQFPAPGSDPNLTAHLNAATSSVTSADTLNSGRRLENVMHNAHLSGKKKHLSMDASDLQNDLALTNLPNSSKNFLVSSGHKGFNDEGYCMEMDSMIKPKPGLAARSMDITPEKHIHKRKEKHKTASSLKVGGDLTERLGKHLKPMSKRGTDVDGHKESKKFKKDDSDLSTKDLHPSIDISGRMAVNGDTELLARVHRNTLQNCSDHSSSKDLKSKSASSRKSREIVKSSNGKHKEISSASAAEKSDKYDFNGKKRKLKERQESQARQEISISNDQVSGNRPMLKESLIESELRRQKMAKMAQSEGKESCAVVAGGNFETNGCSTRIALSINGKHPSYVIDNEGVGHASDEQMVHYQGNATSGQTLDCVDTLKRDVTYMRSVTAATSTSSMVSGSQKGKVNLPEARGSPVESVSSSPVRVLNNENNSTRRNPSIQDNGISKVYSGIGSPKRSSDGELDGSSDQSGTRAKDPTSNDCLKSSEIYRSAEFGVLDSLKGSHDYQDTERTCLTGVKAIDGKYSKIVKQDDIISSDPSKSKILIGNGNIPHRLEKYHLERSDNNHACDEDERCTSGQKNSVKSSLHAKDKLKNWIFDSDKGKLKVIGSSTQHKDFHSMRTCNTGHGDADFQNLDSCKKDDLENHSKQHKNHDMRDAIAGVSRRKPTPQQNIEKASSQERQNHSGLSTSEATDQLTVGFGKGVQSSNTAKDELEKKVWGPQTAPEYIKVTNLEQYSVDAVNSEVLKSTKPSRKFDEQNGTPPNLLRRSTTSVLGSSSPTKKDGHPSVNAFIKEARDLKHTANRLKSLGLEDESSGIFFESALKFLHAASLLEPANAENARQGELLPSNQMMQMYYETAKFCEFCAHEFERLKEMVAASLAYKCAEVAFLKVAYYKHPSASKDRLELQVALDAPMPGESPSSSASDVDNLNNQGGLDKVASARAVSSPQISGNHAIASRNRPHVIRLLTYTNYLNCAFEATKKSKNAIAAASADLGKNGIEVCSASKVLDFSFHNVEGLLRLVRLSMNSIVH</sequence>
<feature type="region of interest" description="Disordered" evidence="4">
    <location>
        <begin position="1"/>
        <end position="48"/>
    </location>
</feature>
<protein>
    <recommendedName>
        <fullName evidence="5">CW-type domain-containing protein</fullName>
    </recommendedName>
</protein>
<gene>
    <name evidence="6" type="ORF">KFK09_000440</name>
</gene>
<dbReference type="Pfam" id="PF07496">
    <property type="entry name" value="zf-CW"/>
    <property type="match status" value="1"/>
</dbReference>
<dbReference type="PANTHER" id="PTHR46524">
    <property type="entry name" value="CW-TYPE ZINC FINGER"/>
    <property type="match status" value="1"/>
</dbReference>
<feature type="compositionally biased region" description="Polar residues" evidence="4">
    <location>
        <begin position="1394"/>
        <end position="1406"/>
    </location>
</feature>
<dbReference type="GO" id="GO:0008270">
    <property type="term" value="F:zinc ion binding"/>
    <property type="evidence" value="ECO:0007669"/>
    <property type="project" value="UniProtKB-KW"/>
</dbReference>
<proteinExistence type="predicted"/>
<dbReference type="EMBL" id="JAGYWB010000001">
    <property type="protein sequence ID" value="KAI0530892.1"/>
    <property type="molecule type" value="Genomic_DNA"/>
</dbReference>
<feature type="compositionally biased region" description="Basic residues" evidence="4">
    <location>
        <begin position="832"/>
        <end position="842"/>
    </location>
</feature>
<evidence type="ECO:0000313" key="7">
    <source>
        <dbReference type="Proteomes" id="UP000829196"/>
    </source>
</evidence>
<feature type="compositionally biased region" description="Low complexity" evidence="4">
    <location>
        <begin position="1125"/>
        <end position="1137"/>
    </location>
</feature>
<feature type="region of interest" description="Disordered" evidence="4">
    <location>
        <begin position="562"/>
        <end position="589"/>
    </location>
</feature>
<dbReference type="PANTHER" id="PTHR46524:SF7">
    <property type="entry name" value="CW-TYPE ZINC FINGER"/>
    <property type="match status" value="1"/>
</dbReference>
<accession>A0A8T3CBW2</accession>
<evidence type="ECO:0000256" key="3">
    <source>
        <dbReference type="ARBA" id="ARBA00022833"/>
    </source>
</evidence>
<dbReference type="InterPro" id="IPR055300">
    <property type="entry name" value="CWZF3/5/7"/>
</dbReference>
<feature type="region of interest" description="Disordered" evidence="4">
    <location>
        <begin position="1457"/>
        <end position="1498"/>
    </location>
</feature>
<evidence type="ECO:0000313" key="6">
    <source>
        <dbReference type="EMBL" id="KAI0530892.1"/>
    </source>
</evidence>
<evidence type="ECO:0000256" key="1">
    <source>
        <dbReference type="ARBA" id="ARBA00022723"/>
    </source>
</evidence>
<evidence type="ECO:0000256" key="2">
    <source>
        <dbReference type="ARBA" id="ARBA00022771"/>
    </source>
</evidence>
<reference evidence="6" key="1">
    <citation type="journal article" date="2022" name="Front. Genet.">
        <title>Chromosome-Scale Assembly of the Dendrobium nobile Genome Provides Insights Into the Molecular Mechanism of the Biosynthesis of the Medicinal Active Ingredient of Dendrobium.</title>
        <authorList>
            <person name="Xu Q."/>
            <person name="Niu S.-C."/>
            <person name="Li K.-L."/>
            <person name="Zheng P.-J."/>
            <person name="Zhang X.-J."/>
            <person name="Jia Y."/>
            <person name="Liu Y."/>
            <person name="Niu Y.-X."/>
            <person name="Yu L.-H."/>
            <person name="Chen D.-F."/>
            <person name="Zhang G.-Q."/>
        </authorList>
    </citation>
    <scope>NUCLEOTIDE SEQUENCE</scope>
    <source>
        <tissue evidence="6">Leaf</tissue>
    </source>
</reference>
<dbReference type="OrthoDB" id="757982at2759"/>
<evidence type="ECO:0000259" key="5">
    <source>
        <dbReference type="PROSITE" id="PS51050"/>
    </source>
</evidence>
<feature type="compositionally biased region" description="Basic and acidic residues" evidence="4">
    <location>
        <begin position="1353"/>
        <end position="1367"/>
    </location>
</feature>
<feature type="region of interest" description="Disordered" evidence="4">
    <location>
        <begin position="1353"/>
        <end position="1406"/>
    </location>
</feature>
<feature type="region of interest" description="Disordered" evidence="4">
    <location>
        <begin position="919"/>
        <end position="1000"/>
    </location>
</feature>
<comment type="caution">
    <text evidence="6">The sequence shown here is derived from an EMBL/GenBank/DDBJ whole genome shotgun (WGS) entry which is preliminary data.</text>
</comment>
<evidence type="ECO:0000256" key="4">
    <source>
        <dbReference type="SAM" id="MobiDB-lite"/>
    </source>
</evidence>
<feature type="compositionally biased region" description="Polar residues" evidence="4">
    <location>
        <begin position="1139"/>
        <end position="1155"/>
    </location>
</feature>
<keyword evidence="1" id="KW-0479">Metal-binding</keyword>
<feature type="compositionally biased region" description="Basic and acidic residues" evidence="4">
    <location>
        <begin position="613"/>
        <end position="625"/>
    </location>
</feature>
<dbReference type="InterPro" id="IPR011124">
    <property type="entry name" value="Znf_CW"/>
</dbReference>
<feature type="compositionally biased region" description="Polar residues" evidence="4">
    <location>
        <begin position="984"/>
        <end position="996"/>
    </location>
</feature>
<feature type="compositionally biased region" description="Polar residues" evidence="4">
    <location>
        <begin position="1468"/>
        <end position="1489"/>
    </location>
</feature>
<feature type="compositionally biased region" description="Basic and acidic residues" evidence="4">
    <location>
        <begin position="961"/>
        <end position="970"/>
    </location>
</feature>
<dbReference type="InterPro" id="IPR056406">
    <property type="entry name" value="THD_CWZF3/5/7"/>
</dbReference>
<dbReference type="SMR" id="A0A8T3CBW2"/>
<keyword evidence="7" id="KW-1185">Reference proteome</keyword>
<feature type="compositionally biased region" description="Basic residues" evidence="4">
    <location>
        <begin position="572"/>
        <end position="582"/>
    </location>
</feature>
<feature type="compositionally biased region" description="Basic and acidic residues" evidence="4">
    <location>
        <begin position="939"/>
        <end position="954"/>
    </location>
</feature>
<feature type="region of interest" description="Disordered" evidence="4">
    <location>
        <begin position="832"/>
        <end position="899"/>
    </location>
</feature>
<feature type="region of interest" description="Disordered" evidence="4">
    <location>
        <begin position="1102"/>
        <end position="1193"/>
    </location>
</feature>
<feature type="compositionally biased region" description="Acidic residues" evidence="4">
    <location>
        <begin position="30"/>
        <end position="48"/>
    </location>
</feature>
<keyword evidence="3" id="KW-0862">Zinc</keyword>
<feature type="compositionally biased region" description="Low complexity" evidence="4">
    <location>
        <begin position="1102"/>
        <end position="1112"/>
    </location>
</feature>
<keyword evidence="2" id="KW-0863">Zinc-finger</keyword>
<dbReference type="Gene3D" id="3.30.40.100">
    <property type="match status" value="1"/>
</dbReference>
<name>A0A8T3CBW2_DENNO</name>
<feature type="compositionally biased region" description="Basic and acidic residues" evidence="4">
    <location>
        <begin position="866"/>
        <end position="893"/>
    </location>
</feature>
<dbReference type="Proteomes" id="UP000829196">
    <property type="component" value="Unassembled WGS sequence"/>
</dbReference>
<feature type="domain" description="CW-type" evidence="5">
    <location>
        <begin position="659"/>
        <end position="712"/>
    </location>
</feature>
<feature type="region of interest" description="Disordered" evidence="4">
    <location>
        <begin position="607"/>
        <end position="641"/>
    </location>
</feature>
<dbReference type="Pfam" id="PF24756">
    <property type="entry name" value="THD_CWZF3-5-7"/>
    <property type="match status" value="1"/>
</dbReference>
<dbReference type="PROSITE" id="PS51050">
    <property type="entry name" value="ZF_CW"/>
    <property type="match status" value="1"/>
</dbReference>